<dbReference type="RefSeq" id="WP_168878000.1">
    <property type="nucleotide sequence ID" value="NZ_JABAIM010000003.1"/>
</dbReference>
<keyword evidence="3" id="KW-1185">Reference proteome</keyword>
<comment type="caution">
    <text evidence="2">The sequence shown here is derived from an EMBL/GenBank/DDBJ whole genome shotgun (WGS) entry which is preliminary data.</text>
</comment>
<protein>
    <submittedName>
        <fullName evidence="2">Uncharacterized protein</fullName>
    </submittedName>
</protein>
<dbReference type="EMBL" id="JABAIM010000003">
    <property type="protein sequence ID" value="NLR76339.1"/>
    <property type="molecule type" value="Genomic_DNA"/>
</dbReference>
<keyword evidence="1" id="KW-0472">Membrane</keyword>
<sequence>MTSSPTPGYFSRYGRGIVTTLVCGAALLLAVLSLLIAHFTVPAFAELFQSFGSDLPAITRIVFAYGKLIALLLVVLVLAGGLNVLLSRQQEKTQQDQAFYLACVLLVLTFLWVGLIGVACYAPIWAMGAVV</sequence>
<keyword evidence="1" id="KW-1133">Transmembrane helix</keyword>
<feature type="transmembrane region" description="Helical" evidence="1">
    <location>
        <begin position="61"/>
        <end position="86"/>
    </location>
</feature>
<proteinExistence type="predicted"/>
<name>A0A847SGK4_9NEIS</name>
<feature type="transmembrane region" description="Helical" evidence="1">
    <location>
        <begin position="98"/>
        <end position="124"/>
    </location>
</feature>
<evidence type="ECO:0000313" key="3">
    <source>
        <dbReference type="Proteomes" id="UP000587991"/>
    </source>
</evidence>
<accession>A0A847SGK4</accession>
<evidence type="ECO:0000313" key="2">
    <source>
        <dbReference type="EMBL" id="NLR76339.1"/>
    </source>
</evidence>
<reference evidence="2 3" key="1">
    <citation type="submission" date="2020-04" db="EMBL/GenBank/DDBJ databases">
        <title>Draft genome of Leeia sp. IMCC25680.</title>
        <authorList>
            <person name="Song J."/>
            <person name="Cho J.-C."/>
        </authorList>
    </citation>
    <scope>NUCLEOTIDE SEQUENCE [LARGE SCALE GENOMIC DNA]</scope>
    <source>
        <strain evidence="2 3">IMCC25680</strain>
    </source>
</reference>
<keyword evidence="1" id="KW-0812">Transmembrane</keyword>
<gene>
    <name evidence="2" type="ORF">HF682_14325</name>
</gene>
<evidence type="ECO:0000256" key="1">
    <source>
        <dbReference type="SAM" id="Phobius"/>
    </source>
</evidence>
<dbReference type="Proteomes" id="UP000587991">
    <property type="component" value="Unassembled WGS sequence"/>
</dbReference>
<organism evidence="2 3">
    <name type="scientific">Leeia aquatica</name>
    <dbReference type="NCBI Taxonomy" id="2725557"/>
    <lineage>
        <taxon>Bacteria</taxon>
        <taxon>Pseudomonadati</taxon>
        <taxon>Pseudomonadota</taxon>
        <taxon>Betaproteobacteria</taxon>
        <taxon>Neisseriales</taxon>
        <taxon>Leeiaceae</taxon>
        <taxon>Leeia</taxon>
    </lineage>
</organism>
<dbReference type="AlphaFoldDB" id="A0A847SGK4"/>